<comment type="caution">
    <text evidence="1">The sequence shown here is derived from an EMBL/GenBank/DDBJ whole genome shotgun (WGS) entry which is preliminary data.</text>
</comment>
<gene>
    <name evidence="1" type="ORF">ABIA69_001376</name>
</gene>
<accession>A0ABV2PH04</accession>
<evidence type="ECO:0000313" key="1">
    <source>
        <dbReference type="EMBL" id="MET4560232.1"/>
    </source>
</evidence>
<keyword evidence="2" id="KW-1185">Reference proteome</keyword>
<dbReference type="SUPFAM" id="SSF55166">
    <property type="entry name" value="Hedgehog/DD-peptidase"/>
    <property type="match status" value="1"/>
</dbReference>
<protein>
    <recommendedName>
        <fullName evidence="3">D-alanyl-D-alanine dipeptidase</fullName>
    </recommendedName>
</protein>
<sequence length="104" mass="12410">MMQGKLFQPIDVLKATNRQQPPSMQENSEPLIRVGEDDARIFVKPIYYLQHIPHSLKSLYLRDGAYERLKQAVRLLPENYRVIVYDGYRPLQVQQFLFRSFRNK</sequence>
<proteinExistence type="predicted"/>
<dbReference type="Gene3D" id="3.30.1380.10">
    <property type="match status" value="1"/>
</dbReference>
<evidence type="ECO:0000313" key="2">
    <source>
        <dbReference type="Proteomes" id="UP001549363"/>
    </source>
</evidence>
<dbReference type="InterPro" id="IPR009045">
    <property type="entry name" value="Zn_M74/Hedgehog-like"/>
</dbReference>
<reference evidence="1 2" key="1">
    <citation type="submission" date="2024-06" db="EMBL/GenBank/DDBJ databases">
        <title>Sorghum-associated microbial communities from plants grown in Nebraska, USA.</title>
        <authorList>
            <person name="Schachtman D."/>
        </authorList>
    </citation>
    <scope>NUCLEOTIDE SEQUENCE [LARGE SCALE GENOMIC DNA]</scope>
    <source>
        <strain evidence="1 2">736</strain>
    </source>
</reference>
<dbReference type="Proteomes" id="UP001549363">
    <property type="component" value="Unassembled WGS sequence"/>
</dbReference>
<organism evidence="1 2">
    <name type="scientific">Lysinibacillus parviboronicapiens</name>
    <dbReference type="NCBI Taxonomy" id="436516"/>
    <lineage>
        <taxon>Bacteria</taxon>
        <taxon>Bacillati</taxon>
        <taxon>Bacillota</taxon>
        <taxon>Bacilli</taxon>
        <taxon>Bacillales</taxon>
        <taxon>Bacillaceae</taxon>
        <taxon>Lysinibacillus</taxon>
    </lineage>
</organism>
<evidence type="ECO:0008006" key="3">
    <source>
        <dbReference type="Google" id="ProtNLM"/>
    </source>
</evidence>
<name>A0ABV2PH04_9BACI</name>
<dbReference type="EMBL" id="JBEPSB010000004">
    <property type="protein sequence ID" value="MET4560232.1"/>
    <property type="molecule type" value="Genomic_DNA"/>
</dbReference>